<feature type="region of interest" description="Disordered" evidence="1">
    <location>
        <begin position="288"/>
        <end position="320"/>
    </location>
</feature>
<gene>
    <name evidence="3" type="ORF">BD310DRAFT_925166</name>
</gene>
<accession>A0A4Q9PY44</accession>
<dbReference type="STRING" id="114155.A0A4Q9PY44"/>
<proteinExistence type="predicted"/>
<dbReference type="Pfam" id="PF25534">
    <property type="entry name" value="DUF7918"/>
    <property type="match status" value="1"/>
</dbReference>
<feature type="domain" description="DUF7918" evidence="2">
    <location>
        <begin position="7"/>
        <end position="208"/>
    </location>
</feature>
<organism evidence="3 4">
    <name type="scientific">Dichomitus squalens</name>
    <dbReference type="NCBI Taxonomy" id="114155"/>
    <lineage>
        <taxon>Eukaryota</taxon>
        <taxon>Fungi</taxon>
        <taxon>Dikarya</taxon>
        <taxon>Basidiomycota</taxon>
        <taxon>Agaricomycotina</taxon>
        <taxon>Agaricomycetes</taxon>
        <taxon>Polyporales</taxon>
        <taxon>Polyporaceae</taxon>
        <taxon>Dichomitus</taxon>
    </lineage>
</organism>
<dbReference type="Proteomes" id="UP000292082">
    <property type="component" value="Unassembled WGS sequence"/>
</dbReference>
<sequence>MLLNGYEAWVTCEGEKLPEYGIAPEGGDGKTVGCFMPSERGKTFAIQFRNGGNDCISLAFKVDGHKLGHGALCNALQTGSKNGVRTGLNVEQPFHFADLKTTDDDDLLSGLAKQADVGSIEVTVKRVFAEGRPVAAVVDSFKSVEAVHERSKKAGAHSVGLGGKLVVQPFTQMWMYDAIDPCEGFVATFVFRYRPRDLLEAQGIAPRDKPIKPEAGPSRVKQEKKRAGSPDRRNAKRARVQPRSGAGAKLDLGVVEISDGEEDEEIVLARNRLKRAQSQYNKAIAQKNCGRVKREPGASPSAGLKHGDDGGVIDLTLDDV</sequence>
<feature type="region of interest" description="Disordered" evidence="1">
    <location>
        <begin position="204"/>
        <end position="244"/>
    </location>
</feature>
<evidence type="ECO:0000313" key="3">
    <source>
        <dbReference type="EMBL" id="TBU59456.1"/>
    </source>
</evidence>
<reference evidence="3 4" key="1">
    <citation type="submission" date="2019-01" db="EMBL/GenBank/DDBJ databases">
        <title>Draft genome sequences of three monokaryotic isolates of the white-rot basidiomycete fungus Dichomitus squalens.</title>
        <authorList>
            <consortium name="DOE Joint Genome Institute"/>
            <person name="Lopez S.C."/>
            <person name="Andreopoulos B."/>
            <person name="Pangilinan J."/>
            <person name="Lipzen A."/>
            <person name="Riley R."/>
            <person name="Ahrendt S."/>
            <person name="Ng V."/>
            <person name="Barry K."/>
            <person name="Daum C."/>
            <person name="Grigoriev I.V."/>
            <person name="Hilden K.S."/>
            <person name="Makela M.R."/>
            <person name="de Vries R.P."/>
        </authorList>
    </citation>
    <scope>NUCLEOTIDE SEQUENCE [LARGE SCALE GENOMIC DNA]</scope>
    <source>
        <strain evidence="3 4">CBS 464.89</strain>
    </source>
</reference>
<dbReference type="EMBL" id="ML145114">
    <property type="protein sequence ID" value="TBU59456.1"/>
    <property type="molecule type" value="Genomic_DNA"/>
</dbReference>
<dbReference type="AlphaFoldDB" id="A0A4Q9PY44"/>
<evidence type="ECO:0000256" key="1">
    <source>
        <dbReference type="SAM" id="MobiDB-lite"/>
    </source>
</evidence>
<keyword evidence="4" id="KW-1185">Reference proteome</keyword>
<protein>
    <recommendedName>
        <fullName evidence="2">DUF7918 domain-containing protein</fullName>
    </recommendedName>
</protein>
<name>A0A4Q9PY44_9APHY</name>
<evidence type="ECO:0000313" key="4">
    <source>
        <dbReference type="Proteomes" id="UP000292082"/>
    </source>
</evidence>
<dbReference type="PANTHER" id="PTHR36223">
    <property type="entry name" value="BETA-LACTAMASE-TYPE TRANSPEPTIDASE FOLD DOMAIN CONTAINING PROTEIN"/>
    <property type="match status" value="1"/>
</dbReference>
<dbReference type="PANTHER" id="PTHR36223:SF1">
    <property type="entry name" value="TRANSCRIPTION ELONGATION FACTOR EAF N-TERMINAL DOMAIN-CONTAINING PROTEIN"/>
    <property type="match status" value="1"/>
</dbReference>
<dbReference type="InterPro" id="IPR057678">
    <property type="entry name" value="DUF7918"/>
</dbReference>
<evidence type="ECO:0000259" key="2">
    <source>
        <dbReference type="Pfam" id="PF25534"/>
    </source>
</evidence>